<dbReference type="GO" id="GO:0003677">
    <property type="term" value="F:DNA binding"/>
    <property type="evidence" value="ECO:0007669"/>
    <property type="project" value="UniProtKB-KW"/>
</dbReference>
<dbReference type="InterPro" id="IPR050389">
    <property type="entry name" value="LysR-type_TF"/>
</dbReference>
<dbReference type="InterPro" id="IPR036390">
    <property type="entry name" value="WH_DNA-bd_sf"/>
</dbReference>
<dbReference type="InterPro" id="IPR000847">
    <property type="entry name" value="LysR_HTH_N"/>
</dbReference>
<gene>
    <name evidence="6" type="ORF">GPA10_02235</name>
</gene>
<accession>A0A6L6WNR0</accession>
<dbReference type="PANTHER" id="PTHR30118:SF15">
    <property type="entry name" value="TRANSCRIPTIONAL REGULATORY PROTEIN"/>
    <property type="match status" value="1"/>
</dbReference>
<dbReference type="PROSITE" id="PS50931">
    <property type="entry name" value="HTH_LYSR"/>
    <property type="match status" value="1"/>
</dbReference>
<keyword evidence="4" id="KW-0804">Transcription</keyword>
<comment type="similarity">
    <text evidence="1">Belongs to the LysR transcriptional regulatory family.</text>
</comment>
<dbReference type="Pfam" id="PF00126">
    <property type="entry name" value="HTH_1"/>
    <property type="match status" value="1"/>
</dbReference>
<dbReference type="AlphaFoldDB" id="A0A6L6WNR0"/>
<dbReference type="InterPro" id="IPR036388">
    <property type="entry name" value="WH-like_DNA-bd_sf"/>
</dbReference>
<dbReference type="Gene3D" id="3.40.190.10">
    <property type="entry name" value="Periplasmic binding protein-like II"/>
    <property type="match status" value="2"/>
</dbReference>
<feature type="domain" description="HTH lysR-type" evidence="5">
    <location>
        <begin position="37"/>
        <end position="94"/>
    </location>
</feature>
<proteinExistence type="inferred from homology"/>
<keyword evidence="7" id="KW-1185">Reference proteome</keyword>
<evidence type="ECO:0000313" key="6">
    <source>
        <dbReference type="EMBL" id="MVO83610.1"/>
    </source>
</evidence>
<evidence type="ECO:0000256" key="2">
    <source>
        <dbReference type="ARBA" id="ARBA00023015"/>
    </source>
</evidence>
<dbReference type="Gene3D" id="1.10.10.10">
    <property type="entry name" value="Winged helix-like DNA-binding domain superfamily/Winged helix DNA-binding domain"/>
    <property type="match status" value="1"/>
</dbReference>
<dbReference type="PANTHER" id="PTHR30118">
    <property type="entry name" value="HTH-TYPE TRANSCRIPTIONAL REGULATOR LEUO-RELATED"/>
    <property type="match status" value="1"/>
</dbReference>
<name>A0A6L6WNR0_9ACTN</name>
<organism evidence="6 7">
    <name type="scientific">Streptomyces typhae</name>
    <dbReference type="NCBI Taxonomy" id="2681492"/>
    <lineage>
        <taxon>Bacteria</taxon>
        <taxon>Bacillati</taxon>
        <taxon>Actinomycetota</taxon>
        <taxon>Actinomycetes</taxon>
        <taxon>Kitasatosporales</taxon>
        <taxon>Streptomycetaceae</taxon>
        <taxon>Streptomyces</taxon>
    </lineage>
</organism>
<dbReference type="Proteomes" id="UP000483802">
    <property type="component" value="Unassembled WGS sequence"/>
</dbReference>
<keyword evidence="3" id="KW-0238">DNA-binding</keyword>
<dbReference type="InterPro" id="IPR005119">
    <property type="entry name" value="LysR_subst-bd"/>
</dbReference>
<dbReference type="Pfam" id="PF03466">
    <property type="entry name" value="LysR_substrate"/>
    <property type="match status" value="1"/>
</dbReference>
<dbReference type="CDD" id="cd08460">
    <property type="entry name" value="PBP2_DntR_like_1"/>
    <property type="match status" value="1"/>
</dbReference>
<dbReference type="EMBL" id="WPNZ01000001">
    <property type="protein sequence ID" value="MVO83610.1"/>
    <property type="molecule type" value="Genomic_DNA"/>
</dbReference>
<dbReference type="SUPFAM" id="SSF53850">
    <property type="entry name" value="Periplasmic binding protein-like II"/>
    <property type="match status" value="1"/>
</dbReference>
<dbReference type="GO" id="GO:0003700">
    <property type="term" value="F:DNA-binding transcription factor activity"/>
    <property type="evidence" value="ECO:0007669"/>
    <property type="project" value="InterPro"/>
</dbReference>
<comment type="caution">
    <text evidence="6">The sequence shown here is derived from an EMBL/GenBank/DDBJ whole genome shotgun (WGS) entry which is preliminary data.</text>
</comment>
<sequence length="339" mass="35850">MDGPYGGDAGVDGPYGGGAGVDGADRVDRAYGDVSGVDLNLLLALDVLLDERSVRGAAARLHLSEPATSRTLGRVRKALGDPVLVRAGRQMVPTPYALAVQAEVSAVVERARAVFAGPGAQDLRALSRTLTVVGQDAFAAAWAPRLFARAAAQAPGVRLRFLPESHLSAPVLRDGTADLEVGVIDTVAPEVRVEHLRDDVMMGVVRPGHPLLDAEVTPERFAAGDHLAVSRKGRMSGPVDAALAELGLRRKVVGNVGTYPASLFILLHTDLVGLSMSWARPLTDTLGLVTFPLPLELPPLTLGMAWHPRNDADPAHAWLRGCVRELLPRPGGDTYPRGE</sequence>
<evidence type="ECO:0000259" key="5">
    <source>
        <dbReference type="PROSITE" id="PS50931"/>
    </source>
</evidence>
<keyword evidence="2" id="KW-0805">Transcription regulation</keyword>
<reference evidence="6 7" key="1">
    <citation type="submission" date="2019-11" db="EMBL/GenBank/DDBJ databases">
        <title>Streptomyces typhae sp. nov., a novel endophytic actinomycete isolated from the root of cattail pollen (Typha angustifolia L.).</title>
        <authorList>
            <person name="Peng C."/>
        </authorList>
    </citation>
    <scope>NUCLEOTIDE SEQUENCE [LARGE SCALE GENOMIC DNA]</scope>
    <source>
        <strain evidence="7">p1417</strain>
    </source>
</reference>
<evidence type="ECO:0000256" key="3">
    <source>
        <dbReference type="ARBA" id="ARBA00023125"/>
    </source>
</evidence>
<dbReference type="SUPFAM" id="SSF46785">
    <property type="entry name" value="Winged helix' DNA-binding domain"/>
    <property type="match status" value="1"/>
</dbReference>
<evidence type="ECO:0000256" key="4">
    <source>
        <dbReference type="ARBA" id="ARBA00023163"/>
    </source>
</evidence>
<evidence type="ECO:0000313" key="7">
    <source>
        <dbReference type="Proteomes" id="UP000483802"/>
    </source>
</evidence>
<evidence type="ECO:0000256" key="1">
    <source>
        <dbReference type="ARBA" id="ARBA00009437"/>
    </source>
</evidence>
<protein>
    <submittedName>
        <fullName evidence="6">LysR family transcriptional regulator</fullName>
    </submittedName>
</protein>